<dbReference type="CDD" id="cd14066">
    <property type="entry name" value="STKc_IRAK"/>
    <property type="match status" value="1"/>
</dbReference>
<keyword evidence="6" id="KW-0418">Kinase</keyword>
<keyword evidence="10" id="KW-1133">Transmembrane helix</keyword>
<dbReference type="PANTHER" id="PTHR47973">
    <property type="entry name" value="CYSTEINE-RICH RECEPTOR-LIKE PROTEIN KINASE 3"/>
    <property type="match status" value="1"/>
</dbReference>
<protein>
    <recommendedName>
        <fullName evidence="16">Cysteine-rich receptor-like protein kinase 1</fullName>
    </recommendedName>
</protein>
<organism evidence="14 15">
    <name type="scientific">Microthlaspi erraticum</name>
    <dbReference type="NCBI Taxonomy" id="1685480"/>
    <lineage>
        <taxon>Eukaryota</taxon>
        <taxon>Viridiplantae</taxon>
        <taxon>Streptophyta</taxon>
        <taxon>Embryophyta</taxon>
        <taxon>Tracheophyta</taxon>
        <taxon>Spermatophyta</taxon>
        <taxon>Magnoliopsida</taxon>
        <taxon>eudicotyledons</taxon>
        <taxon>Gunneridae</taxon>
        <taxon>Pentapetalae</taxon>
        <taxon>rosids</taxon>
        <taxon>malvids</taxon>
        <taxon>Brassicales</taxon>
        <taxon>Brassicaceae</taxon>
        <taxon>Coluteocarpeae</taxon>
        <taxon>Microthlaspi</taxon>
    </lineage>
</organism>
<dbReference type="Gene3D" id="3.30.430.20">
    <property type="entry name" value="Gnk2 domain, C-X8-C-X2-C motif"/>
    <property type="match status" value="2"/>
</dbReference>
<keyword evidence="5" id="KW-0547">Nucleotide-binding</keyword>
<evidence type="ECO:0000256" key="3">
    <source>
        <dbReference type="ARBA" id="ARBA00022729"/>
    </source>
</evidence>
<dbReference type="InterPro" id="IPR002902">
    <property type="entry name" value="GNK2"/>
</dbReference>
<evidence type="ECO:0000256" key="6">
    <source>
        <dbReference type="ARBA" id="ARBA00022777"/>
    </source>
</evidence>
<reference evidence="14" key="1">
    <citation type="submission" date="2020-01" db="EMBL/GenBank/DDBJ databases">
        <authorList>
            <person name="Mishra B."/>
        </authorList>
    </citation>
    <scope>NUCLEOTIDE SEQUENCE [LARGE SCALE GENOMIC DNA]</scope>
</reference>
<dbReference type="InterPro" id="IPR000719">
    <property type="entry name" value="Prot_kinase_dom"/>
</dbReference>
<evidence type="ECO:0000256" key="7">
    <source>
        <dbReference type="ARBA" id="ARBA00022840"/>
    </source>
</evidence>
<dbReference type="GO" id="GO:0004674">
    <property type="term" value="F:protein serine/threonine kinase activity"/>
    <property type="evidence" value="ECO:0007669"/>
    <property type="project" value="UniProtKB-KW"/>
</dbReference>
<dbReference type="InterPro" id="IPR038408">
    <property type="entry name" value="GNK2_sf"/>
</dbReference>
<dbReference type="Gene3D" id="3.30.200.20">
    <property type="entry name" value="Phosphorylase Kinase, domain 1"/>
    <property type="match status" value="1"/>
</dbReference>
<evidence type="ECO:0000256" key="9">
    <source>
        <dbReference type="ARBA" id="ARBA00023180"/>
    </source>
</evidence>
<gene>
    <name evidence="14" type="ORF">MERR_LOCUS876</name>
</gene>
<feature type="signal peptide" evidence="11">
    <location>
        <begin position="1"/>
        <end position="29"/>
    </location>
</feature>
<keyword evidence="3 11" id="KW-0732">Signal</keyword>
<dbReference type="InterPro" id="IPR052059">
    <property type="entry name" value="CR_Ser/Thr_kinase"/>
</dbReference>
<keyword evidence="7" id="KW-0067">ATP-binding</keyword>
<dbReference type="PROSITE" id="PS50011">
    <property type="entry name" value="PROTEIN_KINASE_DOM"/>
    <property type="match status" value="1"/>
</dbReference>
<dbReference type="Pfam" id="PF01657">
    <property type="entry name" value="Stress-antifung"/>
    <property type="match status" value="2"/>
</dbReference>
<feature type="domain" description="Gnk2-homologous" evidence="13">
    <location>
        <begin position="32"/>
        <end position="139"/>
    </location>
</feature>
<sequence>MQFCASIAQFLTSVSFLVLLLATVGSSSSFASNSHLVCQPQEQQLANPRRHVDFLRAMSFVDEHITANKLWIDSSFTDVSPPIYMFLQCRQDLSVSDCRRCFNESKSELERTCLSSESNSIFGRIHSDNCFLRFDSRDFSEEFVDPRFDRAECEDTGSRLGSSSRDLDEAFVIVTLKSVRNGGFGAASVSRAGGNPAVYALSQCWQTLDEDSCRDCLVHARSRLRACDGNEARAFFTGCYLKYSTHKFFDDAAEREHDDDQINFLQSSFFPDLSDKDITRIAIAAISLSILASLGAFISYRRVSRKRKAQIPPCSNFKYEVLEKATESFNDSMKLGQGGAGSVYKGILPDGRVVAVKKLFFNTREWADQFFNEVNLISGVQHKNLVRLLGCSIEGPKSLLVYEYVHNRSLDQILFMKNTVHILSWKQRFNIIIGISEGLEYLHKGSEVKIIHRDIKTSNILLDQNLSPKIADFGLVRSMGNDKTQTNTGIAGTLGYLAPEYLIKGQLTEKADVYAFGVLIIEIAAGKKNNAFTQGTNSILYSVWQHFKAKTLSRSVDPRLKGKFTEEEALKVLQIGLLCVQSSVELRPSMSEIVSMLKNKDCKFDCPKQPPFLSASVLLQDEEARV</sequence>
<dbReference type="FunFam" id="3.30.200.20:FF:000177">
    <property type="entry name" value="Cysteine-rich receptor-like protein kinase 2"/>
    <property type="match status" value="1"/>
</dbReference>
<evidence type="ECO:0000259" key="12">
    <source>
        <dbReference type="PROSITE" id="PS50011"/>
    </source>
</evidence>
<keyword evidence="2" id="KW-0808">Transferase</keyword>
<proteinExistence type="predicted"/>
<feature type="transmembrane region" description="Helical" evidence="10">
    <location>
        <begin position="281"/>
        <end position="300"/>
    </location>
</feature>
<feature type="chain" id="PRO_5025369790" description="Cysteine-rich receptor-like protein kinase 1" evidence="11">
    <location>
        <begin position="30"/>
        <end position="626"/>
    </location>
</feature>
<evidence type="ECO:0000259" key="13">
    <source>
        <dbReference type="PROSITE" id="PS51473"/>
    </source>
</evidence>
<evidence type="ECO:0000256" key="4">
    <source>
        <dbReference type="ARBA" id="ARBA00022737"/>
    </source>
</evidence>
<dbReference type="OrthoDB" id="1908121at2759"/>
<dbReference type="CDD" id="cd23509">
    <property type="entry name" value="Gnk2-like"/>
    <property type="match status" value="2"/>
</dbReference>
<comment type="caution">
    <text evidence="14">The sequence shown here is derived from an EMBL/GenBank/DDBJ whole genome shotgun (WGS) entry which is preliminary data.</text>
</comment>
<dbReference type="InterPro" id="IPR008271">
    <property type="entry name" value="Ser/Thr_kinase_AS"/>
</dbReference>
<evidence type="ECO:0000256" key="10">
    <source>
        <dbReference type="SAM" id="Phobius"/>
    </source>
</evidence>
<dbReference type="PROSITE" id="PS51473">
    <property type="entry name" value="GNK2"/>
    <property type="match status" value="2"/>
</dbReference>
<keyword evidence="8" id="KW-0675">Receptor</keyword>
<evidence type="ECO:0000256" key="1">
    <source>
        <dbReference type="ARBA" id="ARBA00022527"/>
    </source>
</evidence>
<evidence type="ECO:0000256" key="8">
    <source>
        <dbReference type="ARBA" id="ARBA00023170"/>
    </source>
</evidence>
<accession>A0A6D2HEM1</accession>
<name>A0A6D2HEM1_9BRAS</name>
<keyword evidence="10" id="KW-0812">Transmembrane</keyword>
<evidence type="ECO:0000313" key="14">
    <source>
        <dbReference type="EMBL" id="CAA7013642.1"/>
    </source>
</evidence>
<feature type="domain" description="Gnk2-homologous" evidence="13">
    <location>
        <begin position="145"/>
        <end position="248"/>
    </location>
</feature>
<keyword evidence="10" id="KW-0472">Membrane</keyword>
<keyword evidence="4" id="KW-0677">Repeat</keyword>
<dbReference type="PROSITE" id="PS00108">
    <property type="entry name" value="PROTEIN_KINASE_ST"/>
    <property type="match status" value="1"/>
</dbReference>
<dbReference type="EMBL" id="CACVBM020000055">
    <property type="protein sequence ID" value="CAA7013642.1"/>
    <property type="molecule type" value="Genomic_DNA"/>
</dbReference>
<dbReference type="Gene3D" id="1.10.510.10">
    <property type="entry name" value="Transferase(Phosphotransferase) domain 1"/>
    <property type="match status" value="1"/>
</dbReference>
<dbReference type="AlphaFoldDB" id="A0A6D2HEM1"/>
<dbReference type="GO" id="GO:0005524">
    <property type="term" value="F:ATP binding"/>
    <property type="evidence" value="ECO:0007669"/>
    <property type="project" value="UniProtKB-KW"/>
</dbReference>
<keyword evidence="9" id="KW-0325">Glycoprotein</keyword>
<dbReference type="FunFam" id="1.10.510.10:FF:000336">
    <property type="entry name" value="Cysteine-rich receptor-like protein kinase 2"/>
    <property type="match status" value="1"/>
</dbReference>
<evidence type="ECO:0000256" key="2">
    <source>
        <dbReference type="ARBA" id="ARBA00022679"/>
    </source>
</evidence>
<dbReference type="Proteomes" id="UP000467841">
    <property type="component" value="Unassembled WGS sequence"/>
</dbReference>
<feature type="domain" description="Protein kinase" evidence="12">
    <location>
        <begin position="329"/>
        <end position="613"/>
    </location>
</feature>
<evidence type="ECO:0000256" key="11">
    <source>
        <dbReference type="SAM" id="SignalP"/>
    </source>
</evidence>
<keyword evidence="1" id="KW-0723">Serine/threonine-protein kinase</keyword>
<dbReference type="Pfam" id="PF00069">
    <property type="entry name" value="Pkinase"/>
    <property type="match status" value="1"/>
</dbReference>
<dbReference type="SMART" id="SM00220">
    <property type="entry name" value="S_TKc"/>
    <property type="match status" value="1"/>
</dbReference>
<keyword evidence="15" id="KW-1185">Reference proteome</keyword>
<dbReference type="InterPro" id="IPR011009">
    <property type="entry name" value="Kinase-like_dom_sf"/>
</dbReference>
<evidence type="ECO:0000256" key="5">
    <source>
        <dbReference type="ARBA" id="ARBA00022741"/>
    </source>
</evidence>
<evidence type="ECO:0008006" key="16">
    <source>
        <dbReference type="Google" id="ProtNLM"/>
    </source>
</evidence>
<dbReference type="SUPFAM" id="SSF56112">
    <property type="entry name" value="Protein kinase-like (PK-like)"/>
    <property type="match status" value="1"/>
</dbReference>
<evidence type="ECO:0000313" key="15">
    <source>
        <dbReference type="Proteomes" id="UP000467841"/>
    </source>
</evidence>